<evidence type="ECO:0000313" key="2">
    <source>
        <dbReference type="Proteomes" id="UP000308600"/>
    </source>
</evidence>
<proteinExistence type="predicted"/>
<evidence type="ECO:0000313" key="1">
    <source>
        <dbReference type="EMBL" id="TFK69385.1"/>
    </source>
</evidence>
<protein>
    <submittedName>
        <fullName evidence="1">Uncharacterized protein</fullName>
    </submittedName>
</protein>
<organism evidence="1 2">
    <name type="scientific">Pluteus cervinus</name>
    <dbReference type="NCBI Taxonomy" id="181527"/>
    <lineage>
        <taxon>Eukaryota</taxon>
        <taxon>Fungi</taxon>
        <taxon>Dikarya</taxon>
        <taxon>Basidiomycota</taxon>
        <taxon>Agaricomycotina</taxon>
        <taxon>Agaricomycetes</taxon>
        <taxon>Agaricomycetidae</taxon>
        <taxon>Agaricales</taxon>
        <taxon>Pluteineae</taxon>
        <taxon>Pluteaceae</taxon>
        <taxon>Pluteus</taxon>
    </lineage>
</organism>
<sequence length="344" mass="38153">MLINFFKIHTRVAMQSLERFASPSFMDVLRTNASVNNIPIIGSPDNVAYPAVQLNIAPAVERSKCRGVGLQGMGSFGEGHRDTHDSAGGLTTMISNSHLPSTYEAGRFHLLGLGVFFLLTCLTVMTFCGLFRHGGSPPISMDSTVVNDAYRVMVVCYPPHAMLSGAGMTVLPLASASGSSLFRLGPEITTPRLFDGVVRASQEASWARDGQSIMQRDRHVEFFVKNLHRLCFYLFNQLPSDYHVSIDPKLFFQSFSALDTEKNKIVIEPWADEIDGESVKDHQNDWIDIMEDRSNVVPYMAKYANKWGELRNAIKGDALGLNLKHMRTVSTSSESLAIPLQNIY</sequence>
<reference evidence="1 2" key="1">
    <citation type="journal article" date="2019" name="Nat. Ecol. Evol.">
        <title>Megaphylogeny resolves global patterns of mushroom evolution.</title>
        <authorList>
            <person name="Varga T."/>
            <person name="Krizsan K."/>
            <person name="Foldi C."/>
            <person name="Dima B."/>
            <person name="Sanchez-Garcia M."/>
            <person name="Sanchez-Ramirez S."/>
            <person name="Szollosi G.J."/>
            <person name="Szarkandi J.G."/>
            <person name="Papp V."/>
            <person name="Albert L."/>
            <person name="Andreopoulos W."/>
            <person name="Angelini C."/>
            <person name="Antonin V."/>
            <person name="Barry K.W."/>
            <person name="Bougher N.L."/>
            <person name="Buchanan P."/>
            <person name="Buyck B."/>
            <person name="Bense V."/>
            <person name="Catcheside P."/>
            <person name="Chovatia M."/>
            <person name="Cooper J."/>
            <person name="Damon W."/>
            <person name="Desjardin D."/>
            <person name="Finy P."/>
            <person name="Geml J."/>
            <person name="Haridas S."/>
            <person name="Hughes K."/>
            <person name="Justo A."/>
            <person name="Karasinski D."/>
            <person name="Kautmanova I."/>
            <person name="Kiss B."/>
            <person name="Kocsube S."/>
            <person name="Kotiranta H."/>
            <person name="LaButti K.M."/>
            <person name="Lechner B.E."/>
            <person name="Liimatainen K."/>
            <person name="Lipzen A."/>
            <person name="Lukacs Z."/>
            <person name="Mihaltcheva S."/>
            <person name="Morgado L.N."/>
            <person name="Niskanen T."/>
            <person name="Noordeloos M.E."/>
            <person name="Ohm R.A."/>
            <person name="Ortiz-Santana B."/>
            <person name="Ovrebo C."/>
            <person name="Racz N."/>
            <person name="Riley R."/>
            <person name="Savchenko A."/>
            <person name="Shiryaev A."/>
            <person name="Soop K."/>
            <person name="Spirin V."/>
            <person name="Szebenyi C."/>
            <person name="Tomsovsky M."/>
            <person name="Tulloss R.E."/>
            <person name="Uehling J."/>
            <person name="Grigoriev I.V."/>
            <person name="Vagvolgyi C."/>
            <person name="Papp T."/>
            <person name="Martin F.M."/>
            <person name="Miettinen O."/>
            <person name="Hibbett D.S."/>
            <person name="Nagy L.G."/>
        </authorList>
    </citation>
    <scope>NUCLEOTIDE SEQUENCE [LARGE SCALE GENOMIC DNA]</scope>
    <source>
        <strain evidence="1 2">NL-1719</strain>
    </source>
</reference>
<keyword evidence="2" id="KW-1185">Reference proteome</keyword>
<name>A0ACD3AU85_9AGAR</name>
<dbReference type="Proteomes" id="UP000308600">
    <property type="component" value="Unassembled WGS sequence"/>
</dbReference>
<dbReference type="EMBL" id="ML208331">
    <property type="protein sequence ID" value="TFK69385.1"/>
    <property type="molecule type" value="Genomic_DNA"/>
</dbReference>
<accession>A0ACD3AU85</accession>
<gene>
    <name evidence="1" type="ORF">BDN72DRAFT_767939</name>
</gene>